<keyword evidence="1" id="KW-0812">Transmembrane</keyword>
<dbReference type="AlphaFoldDB" id="A0AAD4CAU7"/>
<dbReference type="Proteomes" id="UP001194468">
    <property type="component" value="Unassembled WGS sequence"/>
</dbReference>
<evidence type="ECO:0000313" key="3">
    <source>
        <dbReference type="Proteomes" id="UP001194468"/>
    </source>
</evidence>
<evidence type="ECO:0000256" key="1">
    <source>
        <dbReference type="SAM" id="Phobius"/>
    </source>
</evidence>
<comment type="caution">
    <text evidence="2">The sequence shown here is derived from an EMBL/GenBank/DDBJ whole genome shotgun (WGS) entry which is preliminary data.</text>
</comment>
<evidence type="ECO:0000313" key="2">
    <source>
        <dbReference type="EMBL" id="KAF8452909.1"/>
    </source>
</evidence>
<keyword evidence="3" id="KW-1185">Reference proteome</keyword>
<feature type="transmembrane region" description="Helical" evidence="1">
    <location>
        <begin position="137"/>
        <end position="157"/>
    </location>
</feature>
<feature type="transmembrane region" description="Helical" evidence="1">
    <location>
        <begin position="177"/>
        <end position="194"/>
    </location>
</feature>
<dbReference type="EMBL" id="WHUW01000001">
    <property type="protein sequence ID" value="KAF8452909.1"/>
    <property type="molecule type" value="Genomic_DNA"/>
</dbReference>
<name>A0AAD4CAU7_BOLED</name>
<reference evidence="2" key="1">
    <citation type="submission" date="2019-10" db="EMBL/GenBank/DDBJ databases">
        <authorList>
            <consortium name="DOE Joint Genome Institute"/>
            <person name="Kuo A."/>
            <person name="Miyauchi S."/>
            <person name="Kiss E."/>
            <person name="Drula E."/>
            <person name="Kohler A."/>
            <person name="Sanchez-Garcia M."/>
            <person name="Andreopoulos B."/>
            <person name="Barry K.W."/>
            <person name="Bonito G."/>
            <person name="Buee M."/>
            <person name="Carver A."/>
            <person name="Chen C."/>
            <person name="Cichocki N."/>
            <person name="Clum A."/>
            <person name="Culley D."/>
            <person name="Crous P.W."/>
            <person name="Fauchery L."/>
            <person name="Girlanda M."/>
            <person name="Hayes R."/>
            <person name="Keri Z."/>
            <person name="LaButti K."/>
            <person name="Lipzen A."/>
            <person name="Lombard V."/>
            <person name="Magnuson J."/>
            <person name="Maillard F."/>
            <person name="Morin E."/>
            <person name="Murat C."/>
            <person name="Nolan M."/>
            <person name="Ohm R."/>
            <person name="Pangilinan J."/>
            <person name="Pereira M."/>
            <person name="Perotto S."/>
            <person name="Peter M."/>
            <person name="Riley R."/>
            <person name="Sitrit Y."/>
            <person name="Stielow B."/>
            <person name="Szollosi G."/>
            <person name="Zifcakova L."/>
            <person name="Stursova M."/>
            <person name="Spatafora J.W."/>
            <person name="Tedersoo L."/>
            <person name="Vaario L.-M."/>
            <person name="Yamada A."/>
            <person name="Yan M."/>
            <person name="Wang P."/>
            <person name="Xu J."/>
            <person name="Bruns T."/>
            <person name="Baldrian P."/>
            <person name="Vilgalys R."/>
            <person name="Henrissat B."/>
            <person name="Grigoriev I.V."/>
            <person name="Hibbett D."/>
            <person name="Nagy L.G."/>
            <person name="Martin F.M."/>
        </authorList>
    </citation>
    <scope>NUCLEOTIDE SEQUENCE</scope>
    <source>
        <strain evidence="2">BED1</strain>
    </source>
</reference>
<protein>
    <submittedName>
        <fullName evidence="2">Uncharacterized protein</fullName>
    </submittedName>
</protein>
<gene>
    <name evidence="2" type="ORF">L210DRAFT_3519956</name>
</gene>
<keyword evidence="1" id="KW-0472">Membrane</keyword>
<feature type="transmembrane region" description="Helical" evidence="1">
    <location>
        <begin position="94"/>
        <end position="116"/>
    </location>
</feature>
<sequence length="272" mass="30395">MFLSATDREQLHLVIVSFSMLISVIVVMILRVYAMWSRSRTILHILLFIWVVQVVTTAVFNGIYNNPGTYSSVTIVQIVDFSFCNDSSANFPRILNALIVVPRLVLSSTLMILATFQTLKQSVAMYKATKQWKPNHYMQQLVGDGILYFLVNVLFQVNDVINLGGNPSTDTSLFLNVFAYISFYTLIPRFIISIRELYDRDTRRCVHVDTGFGVQSQSLTMGLDTTVSAMVFIDGNQGPEAEDGMDHAGDLEMACRMHGSGLNEDAPPGGRD</sequence>
<feature type="transmembrane region" description="Helical" evidence="1">
    <location>
        <begin position="12"/>
        <end position="33"/>
    </location>
</feature>
<feature type="transmembrane region" description="Helical" evidence="1">
    <location>
        <begin position="45"/>
        <end position="64"/>
    </location>
</feature>
<reference evidence="2" key="2">
    <citation type="journal article" date="2020" name="Nat. Commun.">
        <title>Large-scale genome sequencing of mycorrhizal fungi provides insights into the early evolution of symbiotic traits.</title>
        <authorList>
            <person name="Miyauchi S."/>
            <person name="Kiss E."/>
            <person name="Kuo A."/>
            <person name="Drula E."/>
            <person name="Kohler A."/>
            <person name="Sanchez-Garcia M."/>
            <person name="Morin E."/>
            <person name="Andreopoulos B."/>
            <person name="Barry K.W."/>
            <person name="Bonito G."/>
            <person name="Buee M."/>
            <person name="Carver A."/>
            <person name="Chen C."/>
            <person name="Cichocki N."/>
            <person name="Clum A."/>
            <person name="Culley D."/>
            <person name="Crous P.W."/>
            <person name="Fauchery L."/>
            <person name="Girlanda M."/>
            <person name="Hayes R.D."/>
            <person name="Keri Z."/>
            <person name="LaButti K."/>
            <person name="Lipzen A."/>
            <person name="Lombard V."/>
            <person name="Magnuson J."/>
            <person name="Maillard F."/>
            <person name="Murat C."/>
            <person name="Nolan M."/>
            <person name="Ohm R.A."/>
            <person name="Pangilinan J."/>
            <person name="Pereira M.F."/>
            <person name="Perotto S."/>
            <person name="Peter M."/>
            <person name="Pfister S."/>
            <person name="Riley R."/>
            <person name="Sitrit Y."/>
            <person name="Stielow J.B."/>
            <person name="Szollosi G."/>
            <person name="Zifcakova L."/>
            <person name="Stursova M."/>
            <person name="Spatafora J.W."/>
            <person name="Tedersoo L."/>
            <person name="Vaario L.M."/>
            <person name="Yamada A."/>
            <person name="Yan M."/>
            <person name="Wang P."/>
            <person name="Xu J."/>
            <person name="Bruns T."/>
            <person name="Baldrian P."/>
            <person name="Vilgalys R."/>
            <person name="Dunand C."/>
            <person name="Henrissat B."/>
            <person name="Grigoriev I.V."/>
            <person name="Hibbett D."/>
            <person name="Nagy L.G."/>
            <person name="Martin F.M."/>
        </authorList>
    </citation>
    <scope>NUCLEOTIDE SEQUENCE</scope>
    <source>
        <strain evidence="2">BED1</strain>
    </source>
</reference>
<accession>A0AAD4CAU7</accession>
<proteinExistence type="predicted"/>
<organism evidence="2 3">
    <name type="scientific">Boletus edulis BED1</name>
    <dbReference type="NCBI Taxonomy" id="1328754"/>
    <lineage>
        <taxon>Eukaryota</taxon>
        <taxon>Fungi</taxon>
        <taxon>Dikarya</taxon>
        <taxon>Basidiomycota</taxon>
        <taxon>Agaricomycotina</taxon>
        <taxon>Agaricomycetes</taxon>
        <taxon>Agaricomycetidae</taxon>
        <taxon>Boletales</taxon>
        <taxon>Boletineae</taxon>
        <taxon>Boletaceae</taxon>
        <taxon>Boletoideae</taxon>
        <taxon>Boletus</taxon>
    </lineage>
</organism>
<keyword evidence="1" id="KW-1133">Transmembrane helix</keyword>